<comment type="subcellular location">
    <subcellularLocation>
        <location evidence="3">Cytoplasm</location>
        <location evidence="3">Cytoskeleton</location>
        <location evidence="3">Spindle</location>
    </subcellularLocation>
    <subcellularLocation>
        <location evidence="4">Endoplasmic reticulum</location>
    </subcellularLocation>
    <subcellularLocation>
        <location evidence="2">Membrane</location>
        <topology evidence="2">Multi-pass membrane protein</topology>
    </subcellularLocation>
    <subcellularLocation>
        <location evidence="1">Nucleus</location>
    </subcellularLocation>
</comment>
<keyword evidence="15" id="KW-0677">Repeat</keyword>
<evidence type="ECO:0000313" key="34">
    <source>
        <dbReference type="EnsemblMetazoa" id="GBRI014782-PA"/>
    </source>
</evidence>
<keyword evidence="26" id="KW-0539">Nucleus</keyword>
<dbReference type="Pfam" id="PF12862">
    <property type="entry name" value="ANAPC5"/>
    <property type="match status" value="1"/>
</dbReference>
<evidence type="ECO:0000256" key="25">
    <source>
        <dbReference type="ARBA" id="ARBA00023212"/>
    </source>
</evidence>
<evidence type="ECO:0000256" key="6">
    <source>
        <dbReference type="ARBA" id="ARBA00005194"/>
    </source>
</evidence>
<evidence type="ECO:0000256" key="28">
    <source>
        <dbReference type="ARBA" id="ARBA00031069"/>
    </source>
</evidence>
<keyword evidence="12" id="KW-0597">Phosphoprotein</keyword>
<dbReference type="STRING" id="37001.A0A1A9WCR3"/>
<dbReference type="FunFam" id="3.10.20.90:FF:000131">
    <property type="entry name" value="trans-2,3-enoyl-CoA reductase-like"/>
    <property type="match status" value="1"/>
</dbReference>
<dbReference type="InterPro" id="IPR029071">
    <property type="entry name" value="Ubiquitin-like_domsf"/>
</dbReference>
<dbReference type="Pfam" id="PF21371">
    <property type="entry name" value="Apc5_N"/>
    <property type="match status" value="1"/>
</dbReference>
<dbReference type="GO" id="GO:0005783">
    <property type="term" value="C:endoplasmic reticulum"/>
    <property type="evidence" value="ECO:0007669"/>
    <property type="project" value="UniProtKB-SubCell"/>
</dbReference>
<evidence type="ECO:0000256" key="22">
    <source>
        <dbReference type="ARBA" id="ARBA00023002"/>
    </source>
</evidence>
<keyword evidence="24" id="KW-0444">Lipid biosynthesis</keyword>
<organism evidence="34 35">
    <name type="scientific">Glossina brevipalpis</name>
    <dbReference type="NCBI Taxonomy" id="37001"/>
    <lineage>
        <taxon>Eukaryota</taxon>
        <taxon>Metazoa</taxon>
        <taxon>Ecdysozoa</taxon>
        <taxon>Arthropoda</taxon>
        <taxon>Hexapoda</taxon>
        <taxon>Insecta</taxon>
        <taxon>Pterygota</taxon>
        <taxon>Neoptera</taxon>
        <taxon>Endopterygota</taxon>
        <taxon>Diptera</taxon>
        <taxon>Brachycera</taxon>
        <taxon>Muscomorpha</taxon>
        <taxon>Hippoboscoidea</taxon>
        <taxon>Glossinidae</taxon>
        <taxon>Glossina</taxon>
    </lineage>
</organism>
<reference evidence="34" key="2">
    <citation type="submission" date="2020-05" db="UniProtKB">
        <authorList>
            <consortium name="EnsemblMetazoa"/>
        </authorList>
    </citation>
    <scope>IDENTIFICATION</scope>
    <source>
        <strain evidence="34">IAEA</strain>
    </source>
</reference>
<keyword evidence="22" id="KW-0560">Oxidoreductase</keyword>
<keyword evidence="25" id="KW-0206">Cytoskeleton</keyword>
<comment type="similarity">
    <text evidence="8">Belongs to the steroid 5-alpha reductase family.</text>
</comment>
<evidence type="ECO:0000259" key="33">
    <source>
        <dbReference type="Pfam" id="PF21696"/>
    </source>
</evidence>
<keyword evidence="11" id="KW-0963">Cytoplasm</keyword>
<evidence type="ECO:0000256" key="15">
    <source>
        <dbReference type="ARBA" id="ARBA00022737"/>
    </source>
</evidence>
<dbReference type="CDD" id="cd16270">
    <property type="entry name" value="Apc5_N"/>
    <property type="match status" value="1"/>
</dbReference>
<dbReference type="InterPro" id="IPR001104">
    <property type="entry name" value="3-oxo-5_a-steroid_4-DH_C"/>
</dbReference>
<evidence type="ECO:0000256" key="21">
    <source>
        <dbReference type="ARBA" id="ARBA00022989"/>
    </source>
</evidence>
<dbReference type="InterPro" id="IPR049127">
    <property type="entry name" value="TECR-like_N"/>
</dbReference>
<dbReference type="UniPathway" id="UPA00143"/>
<feature type="domain" description="TECR-like N-terminal" evidence="33">
    <location>
        <begin position="1"/>
        <end position="77"/>
    </location>
</feature>
<evidence type="ECO:0000259" key="30">
    <source>
        <dbReference type="Pfam" id="PF02544"/>
    </source>
</evidence>
<keyword evidence="14" id="KW-0812">Transmembrane</keyword>
<evidence type="ECO:0000256" key="4">
    <source>
        <dbReference type="ARBA" id="ARBA00004240"/>
    </source>
</evidence>
<dbReference type="InterPro" id="IPR037679">
    <property type="entry name" value="Apc5"/>
</dbReference>
<evidence type="ECO:0000256" key="8">
    <source>
        <dbReference type="ARBA" id="ARBA00007742"/>
    </source>
</evidence>
<dbReference type="GO" id="GO:0051301">
    <property type="term" value="P:cell division"/>
    <property type="evidence" value="ECO:0007669"/>
    <property type="project" value="UniProtKB-KW"/>
</dbReference>
<evidence type="ECO:0000256" key="5">
    <source>
        <dbReference type="ARBA" id="ARBA00004906"/>
    </source>
</evidence>
<evidence type="ECO:0000256" key="27">
    <source>
        <dbReference type="ARBA" id="ARBA00023306"/>
    </source>
</evidence>
<keyword evidence="18" id="KW-0802">TPR repeat</keyword>
<evidence type="ECO:0000256" key="23">
    <source>
        <dbReference type="ARBA" id="ARBA00023136"/>
    </source>
</evidence>
<keyword evidence="19" id="KW-0256">Endoplasmic reticulum</keyword>
<dbReference type="PANTHER" id="PTHR12830:SF9">
    <property type="entry name" value="ANAPHASE-PROMOTING COMPLEX SUBUNIT 5"/>
    <property type="match status" value="1"/>
</dbReference>
<keyword evidence="24" id="KW-0275">Fatty acid biosynthesis</keyword>
<evidence type="ECO:0000256" key="14">
    <source>
        <dbReference type="ARBA" id="ARBA00022692"/>
    </source>
</evidence>
<dbReference type="EC" id="1.3.1.93" evidence="9"/>
<dbReference type="InterPro" id="IPR026000">
    <property type="entry name" value="Apc5_dom"/>
</dbReference>
<evidence type="ECO:0000256" key="10">
    <source>
        <dbReference type="ARBA" id="ARBA00016066"/>
    </source>
</evidence>
<evidence type="ECO:0000256" key="13">
    <source>
        <dbReference type="ARBA" id="ARBA00022618"/>
    </source>
</evidence>
<keyword evidence="20" id="KW-0276">Fatty acid metabolism</keyword>
<evidence type="ECO:0000256" key="7">
    <source>
        <dbReference type="ARBA" id="ARBA00007450"/>
    </source>
</evidence>
<reference evidence="35" key="1">
    <citation type="submission" date="2014-03" db="EMBL/GenBank/DDBJ databases">
        <authorList>
            <person name="Aksoy S."/>
            <person name="Warren W."/>
            <person name="Wilson R.K."/>
        </authorList>
    </citation>
    <scope>NUCLEOTIDE SEQUENCE [LARGE SCALE GENOMIC DNA]</scope>
    <source>
        <strain evidence="35">IAEA</strain>
    </source>
</reference>
<dbReference type="CDD" id="cd01801">
    <property type="entry name" value="Ubl_TECR_like"/>
    <property type="match status" value="1"/>
</dbReference>
<evidence type="ECO:0000256" key="24">
    <source>
        <dbReference type="ARBA" id="ARBA00023160"/>
    </source>
</evidence>
<evidence type="ECO:0000256" key="20">
    <source>
        <dbReference type="ARBA" id="ARBA00022832"/>
    </source>
</evidence>
<dbReference type="AlphaFoldDB" id="A0A1A9WCR3"/>
<feature type="domain" description="Anaphase-promoting complex subunit 5" evidence="31">
    <location>
        <begin position="562"/>
        <end position="655"/>
    </location>
</feature>
<feature type="domain" description="3-oxo-5-alpha-steroid 4-dehydrogenase C-terminal" evidence="30">
    <location>
        <begin position="150"/>
        <end position="284"/>
    </location>
</feature>
<dbReference type="PANTHER" id="PTHR12830">
    <property type="entry name" value="ANAPHASE-PROMOTING COMPLEX SUBUNIT 5"/>
    <property type="match status" value="1"/>
</dbReference>
<keyword evidence="35" id="KW-1185">Reference proteome</keyword>
<dbReference type="GO" id="GO:0031145">
    <property type="term" value="P:anaphase-promoting complex-dependent catabolic process"/>
    <property type="evidence" value="ECO:0007669"/>
    <property type="project" value="TreeGrafter"/>
</dbReference>
<evidence type="ECO:0000259" key="32">
    <source>
        <dbReference type="Pfam" id="PF21371"/>
    </source>
</evidence>
<evidence type="ECO:0000256" key="18">
    <source>
        <dbReference type="ARBA" id="ARBA00022803"/>
    </source>
</evidence>
<comment type="similarity">
    <text evidence="7">Belongs to the APC5 family.</text>
</comment>
<keyword evidence="27" id="KW-0131">Cell cycle</keyword>
<keyword evidence="23" id="KW-0472">Membrane</keyword>
<keyword evidence="24" id="KW-0443">Lipid metabolism</keyword>
<evidence type="ECO:0000256" key="11">
    <source>
        <dbReference type="ARBA" id="ARBA00022490"/>
    </source>
</evidence>
<evidence type="ECO:0000256" key="17">
    <source>
        <dbReference type="ARBA" id="ARBA00022786"/>
    </source>
</evidence>
<dbReference type="GO" id="GO:0005819">
    <property type="term" value="C:spindle"/>
    <property type="evidence" value="ECO:0007669"/>
    <property type="project" value="UniProtKB-SubCell"/>
</dbReference>
<comment type="function">
    <text evidence="29">Component of the anaphase promoting complex/cyclosome (APC/C), a cell cycle-regulated E3 ubiquitin ligase that controls progression through mitosis and the G1 phase of the cell cycle. The APC/C complex acts by mediating ubiquitination and subsequent degradation of target proteins: it mainly mediates the formation of 'Lys-11'-linked polyubiquitin chains and, to a lower extent, the formation of 'Lys-48'- and 'Lys-63'-linked polyubiquitin chains. The APC/C complex catalyzes assembly of branched 'Lys-11'-/'Lys-48'-linked branched ubiquitin chains on target proteins.</text>
</comment>
<dbReference type="VEuPathDB" id="VectorBase:GBRI014782"/>
<accession>A0A1A9WCR3</accession>
<dbReference type="GO" id="GO:0045842">
    <property type="term" value="P:positive regulation of mitotic metaphase/anaphase transition"/>
    <property type="evidence" value="ECO:0007669"/>
    <property type="project" value="TreeGrafter"/>
</dbReference>
<dbReference type="InterPro" id="IPR048968">
    <property type="entry name" value="Apc5_N"/>
</dbReference>
<feature type="domain" description="Anaphase-promoting complex subunit 5 N-terminal" evidence="32">
    <location>
        <begin position="302"/>
        <end position="447"/>
    </location>
</feature>
<dbReference type="EnsemblMetazoa" id="GBRI014782-RA">
    <property type="protein sequence ID" value="GBRI014782-PA"/>
    <property type="gene ID" value="GBRI014782"/>
</dbReference>
<evidence type="ECO:0000256" key="29">
    <source>
        <dbReference type="ARBA" id="ARBA00045696"/>
    </source>
</evidence>
<evidence type="ECO:0000256" key="2">
    <source>
        <dbReference type="ARBA" id="ARBA00004141"/>
    </source>
</evidence>
<dbReference type="GO" id="GO:0070979">
    <property type="term" value="P:protein K11-linked ubiquitination"/>
    <property type="evidence" value="ECO:0007669"/>
    <property type="project" value="TreeGrafter"/>
</dbReference>
<dbReference type="SUPFAM" id="SSF54236">
    <property type="entry name" value="Ubiquitin-like"/>
    <property type="match status" value="1"/>
</dbReference>
<dbReference type="Pfam" id="PF02544">
    <property type="entry name" value="Steroid_dh"/>
    <property type="match status" value="1"/>
</dbReference>
<dbReference type="Gene3D" id="3.10.20.90">
    <property type="entry name" value="Phosphatidylinositol 3-kinase Catalytic Subunit, Chain A, domain 1"/>
    <property type="match status" value="1"/>
</dbReference>
<protein>
    <recommendedName>
        <fullName evidence="10">Anaphase-promoting complex subunit 5</fullName>
        <ecNumber evidence="9">1.3.1.93</ecNumber>
    </recommendedName>
    <alternativeName>
        <fullName evidence="28">Cyclosome subunit 5</fullName>
    </alternativeName>
</protein>
<dbReference type="InterPro" id="IPR011990">
    <property type="entry name" value="TPR-like_helical_dom_sf"/>
</dbReference>
<keyword evidence="16" id="KW-0498">Mitosis</keyword>
<evidence type="ECO:0000256" key="12">
    <source>
        <dbReference type="ARBA" id="ARBA00022553"/>
    </source>
</evidence>
<sequence>MELEILNAKNSKPFGKCRVPNDSVIGDLRALIHEKLKNTPIADRQSLRLEPRGKALKDTDSLQTLKVVDGDKLYIKDLGPQIGWKTVFLAEYAGPLVVYLLFYGRPELVYGKAANAEISLTTHIAAICYTVHYVKRLLETIFVHRFSHATMPLRNLFKNCSYYWGFTAYVSYHVNHPLFTAPSPLQVWTALGAFIFCELGNFSVHIALRNLRPPGTKVRKIPKPDNNPLTNLFNLVSCPNYTYEIAAWISFSIMTSCLPALMFALAGAFQMTIWALAKHSNYQELEALNPRNPSVGLVDAPTPHKVAVLVLVDQYIRAKKAAADAGLEYPANLRRNFCMLLLKLIQYPDMTFSDLYQLLCSPKYKIDDYHLECFEKVIGNIFSMGLETLFDFCEMQNIEKMLAEQVGVSQFSIVGLYIRRVGVVLERLSFPEMMALHKNICLYYEKGKPRCVFECLLTALIDMKAFTGLRSLTTGSQKQKRPETLFIDESDNDTIEESVLDTETVHLDRNLHSKWSAKQVELFVNQQCNLLENNELRALTPIEMQSKLNEIIQDNPLSAQAYFLGYMNQLRLRDIFGALNALHRAFDRSPMQIMGQSEQKGFQYFSVNLSVLHASFEHRHEALNALKECIMLAQECGDKRCLDLANSWYCLLNSKHIDPFEKCIPDVEDIGMIQSLSLAIQFVVMFGAQCGYLPLDLFQMLLKSDEVNSKNSRPEHVSDSLALRSALWCTYGRHEMSALYSQLLLNLKKTWVFGDVGNSESVCKVLSSLALWFNVQGEHNLGAVLLMHARSRFPRYPNAINWMISECHVSIQQAIYRCQWQEALKWCCQLYLLDKNDGTLQRALVCLAKGYHNEARHILQVLENSADLDVLGQVRVLVLMAYTNMSSSQVSAEAIEYLMRASVLSASAYMEYQSALIGVLLAEVMLRMDLPQKALQSMKNSMDHIYINGGLYDRAKTDFTFVRCLVKAGRDRNVQKQRLRKALPILERAIESFRKLEAHAKVLDIFAYTAKTFNELGLVLERNTYACKFKNYYTENPVPREYLSAVY</sequence>
<keyword evidence="13" id="KW-0132">Cell division</keyword>
<evidence type="ECO:0000256" key="1">
    <source>
        <dbReference type="ARBA" id="ARBA00004123"/>
    </source>
</evidence>
<dbReference type="PROSITE" id="PS50244">
    <property type="entry name" value="S5A_REDUCTASE"/>
    <property type="match status" value="1"/>
</dbReference>
<evidence type="ECO:0000256" key="26">
    <source>
        <dbReference type="ARBA" id="ARBA00023242"/>
    </source>
</evidence>
<proteinExistence type="inferred from homology"/>
<evidence type="ECO:0000256" key="9">
    <source>
        <dbReference type="ARBA" id="ARBA00012530"/>
    </source>
</evidence>
<evidence type="ECO:0000313" key="35">
    <source>
        <dbReference type="Proteomes" id="UP000091820"/>
    </source>
</evidence>
<dbReference type="Pfam" id="PF21696">
    <property type="entry name" value="TECR_N"/>
    <property type="match status" value="1"/>
</dbReference>
<dbReference type="GO" id="GO:0006633">
    <property type="term" value="P:fatty acid biosynthetic process"/>
    <property type="evidence" value="ECO:0007669"/>
    <property type="project" value="UniProtKB-KW"/>
</dbReference>
<dbReference type="GO" id="GO:0005680">
    <property type="term" value="C:anaphase-promoting complex"/>
    <property type="evidence" value="ECO:0007669"/>
    <property type="project" value="InterPro"/>
</dbReference>
<evidence type="ECO:0000256" key="19">
    <source>
        <dbReference type="ARBA" id="ARBA00022824"/>
    </source>
</evidence>
<dbReference type="Proteomes" id="UP000091820">
    <property type="component" value="Unassembled WGS sequence"/>
</dbReference>
<keyword evidence="17" id="KW-0833">Ubl conjugation pathway</keyword>
<evidence type="ECO:0000256" key="3">
    <source>
        <dbReference type="ARBA" id="ARBA00004186"/>
    </source>
</evidence>
<dbReference type="GO" id="GO:0016020">
    <property type="term" value="C:membrane"/>
    <property type="evidence" value="ECO:0007669"/>
    <property type="project" value="UniProtKB-SubCell"/>
</dbReference>
<keyword evidence="21" id="KW-1133">Transmembrane helix</keyword>
<evidence type="ECO:0000259" key="31">
    <source>
        <dbReference type="Pfam" id="PF12862"/>
    </source>
</evidence>
<dbReference type="GO" id="GO:0102758">
    <property type="term" value="F:very-long-chain enoyl-CoA reductase activity"/>
    <property type="evidence" value="ECO:0007669"/>
    <property type="project" value="UniProtKB-EC"/>
</dbReference>
<name>A0A1A9WCR3_9MUSC</name>
<dbReference type="Gene3D" id="1.25.40.10">
    <property type="entry name" value="Tetratricopeptide repeat domain"/>
    <property type="match status" value="1"/>
</dbReference>
<comment type="pathway">
    <text evidence="6">Lipid metabolism; fatty acid biosynthesis.</text>
</comment>
<evidence type="ECO:0000256" key="16">
    <source>
        <dbReference type="ARBA" id="ARBA00022776"/>
    </source>
</evidence>
<comment type="pathway">
    <text evidence="5">Protein modification; protein ubiquitination.</text>
</comment>